<evidence type="ECO:0000313" key="11">
    <source>
        <dbReference type="Proteomes" id="UP000181899"/>
    </source>
</evidence>
<dbReference type="GO" id="GO:0015421">
    <property type="term" value="F:ABC-type oligopeptide transporter activity"/>
    <property type="evidence" value="ECO:0007669"/>
    <property type="project" value="TreeGrafter"/>
</dbReference>
<comment type="subcellular location">
    <subcellularLocation>
        <location evidence="1">Cell membrane</location>
        <topology evidence="1">Multi-pass membrane protein</topology>
    </subcellularLocation>
</comment>
<dbReference type="OrthoDB" id="95687at2"/>
<evidence type="ECO:0000256" key="5">
    <source>
        <dbReference type="ARBA" id="ARBA00022989"/>
    </source>
</evidence>
<dbReference type="InterPro" id="IPR003439">
    <property type="entry name" value="ABC_transporter-like_ATP-bd"/>
</dbReference>
<keyword evidence="11" id="KW-1185">Reference proteome</keyword>
<dbReference type="InterPro" id="IPR017871">
    <property type="entry name" value="ABC_transporter-like_CS"/>
</dbReference>
<dbReference type="GO" id="GO:0016887">
    <property type="term" value="F:ATP hydrolysis activity"/>
    <property type="evidence" value="ECO:0007669"/>
    <property type="project" value="InterPro"/>
</dbReference>
<feature type="transmembrane region" description="Helical" evidence="7">
    <location>
        <begin position="151"/>
        <end position="170"/>
    </location>
</feature>
<feature type="transmembrane region" description="Helical" evidence="7">
    <location>
        <begin position="234"/>
        <end position="257"/>
    </location>
</feature>
<dbReference type="SUPFAM" id="SSF52540">
    <property type="entry name" value="P-loop containing nucleoside triphosphate hydrolases"/>
    <property type="match status" value="1"/>
</dbReference>
<evidence type="ECO:0000259" key="9">
    <source>
        <dbReference type="PROSITE" id="PS50929"/>
    </source>
</evidence>
<dbReference type="RefSeq" id="WP_074912393.1">
    <property type="nucleotide sequence ID" value="NZ_FOVK01000008.1"/>
</dbReference>
<evidence type="ECO:0000256" key="6">
    <source>
        <dbReference type="ARBA" id="ARBA00023136"/>
    </source>
</evidence>
<dbReference type="InterPro" id="IPR003593">
    <property type="entry name" value="AAA+_ATPase"/>
</dbReference>
<protein>
    <submittedName>
        <fullName evidence="10">ATP-binding cassette, subfamily C</fullName>
    </submittedName>
</protein>
<dbReference type="InterPro" id="IPR027417">
    <property type="entry name" value="P-loop_NTPase"/>
</dbReference>
<dbReference type="PANTHER" id="PTHR43394">
    <property type="entry name" value="ATP-DEPENDENT PERMEASE MDL1, MITOCHONDRIAL"/>
    <property type="match status" value="1"/>
</dbReference>
<dbReference type="PANTHER" id="PTHR43394:SF1">
    <property type="entry name" value="ATP-BINDING CASSETTE SUB-FAMILY B MEMBER 10, MITOCHONDRIAL"/>
    <property type="match status" value="1"/>
</dbReference>
<keyword evidence="2 7" id="KW-0812">Transmembrane</keyword>
<accession>A0A1I5D1X8</accession>
<dbReference type="PROSITE" id="PS50929">
    <property type="entry name" value="ABC_TM1F"/>
    <property type="match status" value="1"/>
</dbReference>
<evidence type="ECO:0000256" key="1">
    <source>
        <dbReference type="ARBA" id="ARBA00004651"/>
    </source>
</evidence>
<gene>
    <name evidence="10" type="ORF">SAMN04488695_1083</name>
</gene>
<dbReference type="STRING" id="398199.SAMN05421804_11538"/>
<dbReference type="GO" id="GO:0005524">
    <property type="term" value="F:ATP binding"/>
    <property type="evidence" value="ECO:0007669"/>
    <property type="project" value="UniProtKB-KW"/>
</dbReference>
<dbReference type="InterPro" id="IPR036640">
    <property type="entry name" value="ABC1_TM_sf"/>
</dbReference>
<evidence type="ECO:0000259" key="8">
    <source>
        <dbReference type="PROSITE" id="PS50893"/>
    </source>
</evidence>
<sequence length="545" mass="61880">MKRIYNKTLILLVATLLVGAVAKGVSGYMTILTRDLVDTSFLPGMPGFREIALRMVLFAFVLFLLETLLSFVKGYYRKKTNVNLKMYYLEKIFQKNINEFNKDSNAKYVSHMMSDLNTVDLDYIDGIFELALSVISFVITIVIIGGVSMELLIIVLVVGALVGFLSNVLSKPIQKLYEERSGLYDKYTHYLQEVLSAFRIIRVNSLYKRVEKQFTGRSENLQSKSYEIEKKSTYIYAVQNFMINFVVLFVMGISVYYAVIGKITFGGVILILNNFSSLIGPFQRASELLPKIFSTKALFKVLDESLLNQDLQEEKEELHSFQEGISFEGVTFSYGENKVLEDLTLSLKKNGKYLIVGPSGGGKSTFLKLLRKYFHPQSGSIYVDGKPLNYITKESYFKHLSNVEQNVFMFDDTVRNNLTLLKDIPEEKIQEAINRAGLRSFVENLPSGLETIIEDNGRNISGGERSRIAIARALLNESEILILDEAFQSLDYDTARAIEKTILDLPELTVVNVSHILIPENKNAYDEMLYVDRKRIERIPISGVS</sequence>
<dbReference type="InterPro" id="IPR011527">
    <property type="entry name" value="ABC1_TM_dom"/>
</dbReference>
<dbReference type="PROSITE" id="PS00211">
    <property type="entry name" value="ABC_TRANSPORTER_1"/>
    <property type="match status" value="1"/>
</dbReference>
<evidence type="ECO:0000256" key="4">
    <source>
        <dbReference type="ARBA" id="ARBA00022840"/>
    </source>
</evidence>
<feature type="domain" description="ABC transporter" evidence="8">
    <location>
        <begin position="325"/>
        <end position="545"/>
    </location>
</feature>
<dbReference type="AlphaFoldDB" id="A0A1I5D1X8"/>
<feature type="transmembrane region" description="Helical" evidence="7">
    <location>
        <begin position="123"/>
        <end position="145"/>
    </location>
</feature>
<evidence type="ECO:0000256" key="2">
    <source>
        <dbReference type="ARBA" id="ARBA00022692"/>
    </source>
</evidence>
<dbReference type="Pfam" id="PF00005">
    <property type="entry name" value="ABC_tran"/>
    <property type="match status" value="1"/>
</dbReference>
<dbReference type="SUPFAM" id="SSF90123">
    <property type="entry name" value="ABC transporter transmembrane region"/>
    <property type="match status" value="1"/>
</dbReference>
<evidence type="ECO:0000256" key="7">
    <source>
        <dbReference type="SAM" id="Phobius"/>
    </source>
</evidence>
<feature type="transmembrane region" description="Helical" evidence="7">
    <location>
        <begin position="51"/>
        <end position="76"/>
    </location>
</feature>
<reference evidence="10 11" key="1">
    <citation type="submission" date="2016-10" db="EMBL/GenBank/DDBJ databases">
        <authorList>
            <person name="de Groot N.N."/>
        </authorList>
    </citation>
    <scope>NUCLEOTIDE SEQUENCE [LARGE SCALE GENOMIC DNA]</scope>
    <source>
        <strain evidence="10 11">ML2</strain>
    </source>
</reference>
<dbReference type="eggNOG" id="COG1132">
    <property type="taxonomic scope" value="Bacteria"/>
</dbReference>
<dbReference type="EMBL" id="FOVK01000008">
    <property type="protein sequence ID" value="SFN93143.1"/>
    <property type="molecule type" value="Genomic_DNA"/>
</dbReference>
<feature type="domain" description="ABC transmembrane type-1" evidence="9">
    <location>
        <begin position="13"/>
        <end position="294"/>
    </location>
</feature>
<keyword evidence="6 7" id="KW-0472">Membrane</keyword>
<keyword evidence="5 7" id="KW-1133">Transmembrane helix</keyword>
<dbReference type="PROSITE" id="PS50893">
    <property type="entry name" value="ABC_TRANSPORTER_2"/>
    <property type="match status" value="1"/>
</dbReference>
<dbReference type="Gene3D" id="3.40.50.300">
    <property type="entry name" value="P-loop containing nucleotide triphosphate hydrolases"/>
    <property type="match status" value="1"/>
</dbReference>
<keyword evidence="3" id="KW-0547">Nucleotide-binding</keyword>
<dbReference type="Proteomes" id="UP000181899">
    <property type="component" value="Unassembled WGS sequence"/>
</dbReference>
<keyword evidence="4 10" id="KW-0067">ATP-binding</keyword>
<evidence type="ECO:0000256" key="3">
    <source>
        <dbReference type="ARBA" id="ARBA00022741"/>
    </source>
</evidence>
<dbReference type="GO" id="GO:0005886">
    <property type="term" value="C:plasma membrane"/>
    <property type="evidence" value="ECO:0007669"/>
    <property type="project" value="UniProtKB-SubCell"/>
</dbReference>
<dbReference type="SMART" id="SM00382">
    <property type="entry name" value="AAA"/>
    <property type="match status" value="1"/>
</dbReference>
<name>A0A1I5D1X8_9CLOT</name>
<dbReference type="InterPro" id="IPR039421">
    <property type="entry name" value="Type_1_exporter"/>
</dbReference>
<dbReference type="Gene3D" id="1.20.1560.10">
    <property type="entry name" value="ABC transporter type 1, transmembrane domain"/>
    <property type="match status" value="1"/>
</dbReference>
<evidence type="ECO:0000313" key="10">
    <source>
        <dbReference type="EMBL" id="SFN93143.1"/>
    </source>
</evidence>
<dbReference type="Pfam" id="PF00664">
    <property type="entry name" value="ABC_membrane"/>
    <property type="match status" value="1"/>
</dbReference>
<proteinExistence type="predicted"/>
<organism evidence="10 11">
    <name type="scientific">Proteiniclasticum ruminis</name>
    <dbReference type="NCBI Taxonomy" id="398199"/>
    <lineage>
        <taxon>Bacteria</taxon>
        <taxon>Bacillati</taxon>
        <taxon>Bacillota</taxon>
        <taxon>Clostridia</taxon>
        <taxon>Eubacteriales</taxon>
        <taxon>Clostridiaceae</taxon>
        <taxon>Proteiniclasticum</taxon>
    </lineage>
</organism>